<sequence length="90" mass="10091">MRQQILFLYLENSSLDSKVISWGFWDGTGKTQSYAGDSDSPPYGTGFDAMLDGWFLIQASPLLTAASGNEYKTSFFQNEFIFEKKVLGND</sequence>
<accession>A0A2D6YFP3</accession>
<dbReference type="EMBL" id="NZEX01000007">
    <property type="protein sequence ID" value="MAH61989.1"/>
    <property type="molecule type" value="Genomic_DNA"/>
</dbReference>
<proteinExistence type="predicted"/>
<comment type="caution">
    <text evidence="1">The sequence shown here is derived from an EMBL/GenBank/DDBJ whole genome shotgun (WGS) entry which is preliminary data.</text>
</comment>
<evidence type="ECO:0000313" key="2">
    <source>
        <dbReference type="Proteomes" id="UP000226525"/>
    </source>
</evidence>
<evidence type="ECO:0000313" key="1">
    <source>
        <dbReference type="EMBL" id="MAH61989.1"/>
    </source>
</evidence>
<dbReference type="AlphaFoldDB" id="A0A2D6YFP3"/>
<name>A0A2D6YFP3_9DELT</name>
<reference evidence="2" key="1">
    <citation type="submission" date="2017-09" db="EMBL/GenBank/DDBJ databases">
        <title>The Reconstruction of 2,631 Draft Metagenome-Assembled Genomes from the Global Oceans.</title>
        <authorList>
            <person name="Tully B.J."/>
            <person name="Graham E.D."/>
            <person name="Heidelberg J.F."/>
        </authorList>
    </citation>
    <scope>NUCLEOTIDE SEQUENCE [LARGE SCALE GENOMIC DNA]</scope>
</reference>
<dbReference type="Proteomes" id="UP000226525">
    <property type="component" value="Unassembled WGS sequence"/>
</dbReference>
<organism evidence="1 2">
    <name type="scientific">SAR324 cluster bacterium</name>
    <dbReference type="NCBI Taxonomy" id="2024889"/>
    <lineage>
        <taxon>Bacteria</taxon>
        <taxon>Deltaproteobacteria</taxon>
        <taxon>SAR324 cluster</taxon>
    </lineage>
</organism>
<gene>
    <name evidence="1" type="ORF">CMN54_00785</name>
</gene>
<protein>
    <submittedName>
        <fullName evidence="1">Uncharacterized protein</fullName>
    </submittedName>
</protein>